<keyword evidence="3" id="KW-1185">Reference proteome</keyword>
<name>A0A8X6V0U9_TRICX</name>
<gene>
    <name evidence="2" type="ORF">TNCV_4711091</name>
</gene>
<evidence type="ECO:0000313" key="3">
    <source>
        <dbReference type="Proteomes" id="UP000887159"/>
    </source>
</evidence>
<reference evidence="2" key="1">
    <citation type="submission" date="2020-08" db="EMBL/GenBank/DDBJ databases">
        <title>Multicomponent nature underlies the extraordinary mechanical properties of spider dragline silk.</title>
        <authorList>
            <person name="Kono N."/>
            <person name="Nakamura H."/>
            <person name="Mori M."/>
            <person name="Yoshida Y."/>
            <person name="Ohtoshi R."/>
            <person name="Malay A.D."/>
            <person name="Moran D.A.P."/>
            <person name="Tomita M."/>
            <person name="Numata K."/>
            <person name="Arakawa K."/>
        </authorList>
    </citation>
    <scope>NUCLEOTIDE SEQUENCE</scope>
</reference>
<feature type="region of interest" description="Disordered" evidence="1">
    <location>
        <begin position="1"/>
        <end position="35"/>
    </location>
</feature>
<dbReference type="Proteomes" id="UP000887159">
    <property type="component" value="Unassembled WGS sequence"/>
</dbReference>
<organism evidence="2 3">
    <name type="scientific">Trichonephila clavipes</name>
    <name type="common">Golden silk orbweaver</name>
    <name type="synonym">Nephila clavipes</name>
    <dbReference type="NCBI Taxonomy" id="2585209"/>
    <lineage>
        <taxon>Eukaryota</taxon>
        <taxon>Metazoa</taxon>
        <taxon>Ecdysozoa</taxon>
        <taxon>Arthropoda</taxon>
        <taxon>Chelicerata</taxon>
        <taxon>Arachnida</taxon>
        <taxon>Araneae</taxon>
        <taxon>Araneomorphae</taxon>
        <taxon>Entelegynae</taxon>
        <taxon>Araneoidea</taxon>
        <taxon>Nephilidae</taxon>
        <taxon>Trichonephila</taxon>
    </lineage>
</organism>
<evidence type="ECO:0000313" key="2">
    <source>
        <dbReference type="EMBL" id="GFY00307.1"/>
    </source>
</evidence>
<dbReference type="AlphaFoldDB" id="A0A8X6V0U9"/>
<comment type="caution">
    <text evidence="2">The sequence shown here is derived from an EMBL/GenBank/DDBJ whole genome shotgun (WGS) entry which is preliminary data.</text>
</comment>
<proteinExistence type="predicted"/>
<protein>
    <submittedName>
        <fullName evidence="2">Uncharacterized protein</fullName>
    </submittedName>
</protein>
<evidence type="ECO:0000256" key="1">
    <source>
        <dbReference type="SAM" id="MobiDB-lite"/>
    </source>
</evidence>
<sequence>MQMTVRFCSVSPQFRGRTPRGGQGPPNSLPVPPTSREDLRLDGYLKYPNAVKALYIYKYTCLLRGSNSGLRHRSQRH</sequence>
<dbReference type="EMBL" id="BMAU01021219">
    <property type="protein sequence ID" value="GFY00307.1"/>
    <property type="molecule type" value="Genomic_DNA"/>
</dbReference>
<accession>A0A8X6V0U9</accession>